<dbReference type="GeneID" id="111018770"/>
<dbReference type="GO" id="GO:0050660">
    <property type="term" value="F:flavin adenine dinucleotide binding"/>
    <property type="evidence" value="ECO:0007669"/>
    <property type="project" value="TreeGrafter"/>
</dbReference>
<evidence type="ECO:0000256" key="2">
    <source>
        <dbReference type="SAM" id="Phobius"/>
    </source>
</evidence>
<dbReference type="AlphaFoldDB" id="A0A6J1DA57"/>
<keyword evidence="4" id="KW-1185">Reference proteome</keyword>
<dbReference type="InterPro" id="IPR023753">
    <property type="entry name" value="FAD/NAD-binding_dom"/>
</dbReference>
<name>A0A6J1DA57_MOMCH</name>
<dbReference type="GO" id="GO:0005737">
    <property type="term" value="C:cytoplasm"/>
    <property type="evidence" value="ECO:0007669"/>
    <property type="project" value="TreeGrafter"/>
</dbReference>
<dbReference type="PANTHER" id="PTHR43735:SF19">
    <property type="entry name" value="FAD_NAD(P)-BINDING DOMAIN-CONTAINING PROTEIN"/>
    <property type="match status" value="1"/>
</dbReference>
<dbReference type="PANTHER" id="PTHR43735">
    <property type="entry name" value="APOPTOSIS-INDUCING FACTOR 1"/>
    <property type="match status" value="1"/>
</dbReference>
<accession>A0A6J1DA57</accession>
<keyword evidence="2" id="KW-0472">Membrane</keyword>
<feature type="domain" description="FAD/NAD(P)-binding" evidence="3">
    <location>
        <begin position="20"/>
        <end position="291"/>
    </location>
</feature>
<evidence type="ECO:0000259" key="3">
    <source>
        <dbReference type="Pfam" id="PF07992"/>
    </source>
</evidence>
<dbReference type="RefSeq" id="XP_022150708.1">
    <property type="nucleotide sequence ID" value="XM_022295016.1"/>
</dbReference>
<reference evidence="5" key="1">
    <citation type="submission" date="2025-08" db="UniProtKB">
        <authorList>
            <consortium name="RefSeq"/>
        </authorList>
    </citation>
    <scope>IDENTIFICATION</scope>
    <source>
        <strain evidence="5">OHB3-1</strain>
    </source>
</reference>
<keyword evidence="2" id="KW-0812">Transmembrane</keyword>
<dbReference type="InterPro" id="IPR036188">
    <property type="entry name" value="FAD/NAD-bd_sf"/>
</dbReference>
<dbReference type="Gene3D" id="3.50.50.100">
    <property type="match status" value="1"/>
</dbReference>
<organism evidence="4 5">
    <name type="scientific">Momordica charantia</name>
    <name type="common">Bitter gourd</name>
    <name type="synonym">Balsam pear</name>
    <dbReference type="NCBI Taxonomy" id="3673"/>
    <lineage>
        <taxon>Eukaryota</taxon>
        <taxon>Viridiplantae</taxon>
        <taxon>Streptophyta</taxon>
        <taxon>Embryophyta</taxon>
        <taxon>Tracheophyta</taxon>
        <taxon>Spermatophyta</taxon>
        <taxon>Magnoliopsida</taxon>
        <taxon>eudicotyledons</taxon>
        <taxon>Gunneridae</taxon>
        <taxon>Pentapetalae</taxon>
        <taxon>rosids</taxon>
        <taxon>fabids</taxon>
        <taxon>Cucurbitales</taxon>
        <taxon>Cucurbitaceae</taxon>
        <taxon>Momordiceae</taxon>
        <taxon>Momordica</taxon>
    </lineage>
</organism>
<dbReference type="GO" id="GO:0004174">
    <property type="term" value="F:electron-transferring-flavoprotein dehydrogenase activity"/>
    <property type="evidence" value="ECO:0007669"/>
    <property type="project" value="TreeGrafter"/>
</dbReference>
<dbReference type="Pfam" id="PF07992">
    <property type="entry name" value="Pyr_redox_2"/>
    <property type="match status" value="1"/>
</dbReference>
<dbReference type="OrthoDB" id="202203at2759"/>
<feature type="transmembrane region" description="Helical" evidence="2">
    <location>
        <begin position="21"/>
        <end position="41"/>
    </location>
</feature>
<proteinExistence type="predicted"/>
<evidence type="ECO:0000313" key="5">
    <source>
        <dbReference type="RefSeq" id="XP_022150708.1"/>
    </source>
</evidence>
<comment type="function">
    <text evidence="1">Putative FAD-dependent oxidoreductase.</text>
</comment>
<keyword evidence="2" id="KW-1133">Transmembrane helix</keyword>
<protein>
    <submittedName>
        <fullName evidence="5">Apoptosis-inducing factor 2-like</fullName>
    </submittedName>
</protein>
<sequence>MCLLNLGKGREMLAQEEEKRVVVVGGGVGGAFVAYSLQFVADVVLIDQKEYFEVSWAGLRSMVEPSFAERSVINHTDYLSNARIIASSATNITDKEVIVSDGSSVPYDYLVIATGHKESVPRSRTERLSQYQEVFEKIKSANSILIVGGGPTGVELAAEIAVDFPGKNLKLIHRGSRLMEFIGFKASQKALDWLTSKKVEVILQQSISMQSLSDGVYQTSSGETIAADCHFVCTGKPIGSSWLKQTILKNSLDIHGRLMVDEHMRVRGFKNVFAVGDITDVQEMKQGYLAERHAQVTSKNVKLLLMGGKESGMASYKPGSKIAIVSLGRKEGVAQLPFVTLSGRIPGLVKSGDLFVGKTRKQLGLVP</sequence>
<dbReference type="KEGG" id="mcha:111018770"/>
<dbReference type="PRINTS" id="PR00368">
    <property type="entry name" value="FADPNR"/>
</dbReference>
<evidence type="ECO:0000313" key="4">
    <source>
        <dbReference type="Proteomes" id="UP000504603"/>
    </source>
</evidence>
<dbReference type="SUPFAM" id="SSF51905">
    <property type="entry name" value="FAD/NAD(P)-binding domain"/>
    <property type="match status" value="1"/>
</dbReference>
<dbReference type="FunFam" id="3.50.50.100:FF:000006">
    <property type="entry name" value="apoptosis-inducing factor 2"/>
    <property type="match status" value="1"/>
</dbReference>
<dbReference type="Proteomes" id="UP000504603">
    <property type="component" value="Unplaced"/>
</dbReference>
<evidence type="ECO:0000256" key="1">
    <source>
        <dbReference type="ARBA" id="ARBA00057036"/>
    </source>
</evidence>
<gene>
    <name evidence="5" type="primary">LOC111018770</name>
</gene>